<dbReference type="Pfam" id="PF08783">
    <property type="entry name" value="DWNN"/>
    <property type="match status" value="1"/>
</dbReference>
<organism evidence="3 4">
    <name type="scientific">Theileria orientalis</name>
    <dbReference type="NCBI Taxonomy" id="68886"/>
    <lineage>
        <taxon>Eukaryota</taxon>
        <taxon>Sar</taxon>
        <taxon>Alveolata</taxon>
        <taxon>Apicomplexa</taxon>
        <taxon>Aconoidasida</taxon>
        <taxon>Piroplasmida</taxon>
        <taxon>Theileriidae</taxon>
        <taxon>Theileria</taxon>
    </lineage>
</organism>
<dbReference type="SMART" id="SM01180">
    <property type="entry name" value="DWNN"/>
    <property type="match status" value="1"/>
</dbReference>
<keyword evidence="1" id="KW-0175">Coiled coil</keyword>
<dbReference type="GO" id="GO:0008270">
    <property type="term" value="F:zinc ion binding"/>
    <property type="evidence" value="ECO:0007669"/>
    <property type="project" value="InterPro"/>
</dbReference>
<feature type="coiled-coil region" evidence="1">
    <location>
        <begin position="288"/>
        <end position="315"/>
    </location>
</feature>
<proteinExistence type="predicted"/>
<gene>
    <name evidence="3" type="ORF">MACK_000827</name>
</gene>
<evidence type="ECO:0000313" key="4">
    <source>
        <dbReference type="Proteomes" id="UP000244811"/>
    </source>
</evidence>
<dbReference type="InterPro" id="IPR014891">
    <property type="entry name" value="DWNN_domain"/>
</dbReference>
<dbReference type="EMBL" id="CP056069">
    <property type="protein sequence ID" value="UKK00753.2"/>
    <property type="molecule type" value="Genomic_DNA"/>
</dbReference>
<dbReference type="Gene3D" id="3.30.40.10">
    <property type="entry name" value="Zinc/RING finger domain, C3HC4 (zinc finger)"/>
    <property type="match status" value="1"/>
</dbReference>
<evidence type="ECO:0000313" key="3">
    <source>
        <dbReference type="EMBL" id="UKK00753.2"/>
    </source>
</evidence>
<sequence>MKDESGHIFYRFGSERNIWRELQLDTNAGVLISDLKIMIAQETSLMREFARKTNLLISLYDDNKPDELQPLDDNIVVHTGSRLIINRVAWTPSKPIVHEAKTQIESDFSGDPKKLKKFPISLICQLCHKPLNQPFLVKCSARCGCSGCKNCLQECLGESLPDFDEKSNNDEPFEIYDLEDKKACPFCGHGFVSACVKNRKMQTLLKGLDLECFELPDQVDLYFPSFVHRFATNGDFPTHFVLEIDQDLYDLVSEKMLMPIYGDSLLDVRVKKYEVPPVVETKIELDLNNMDELKVEELEIKVKQERMELESKIYEPVEEPEKEKEEDEEETSVIAIVLSRVSGAFSLTVCGIIKFISEFPDVEFLNNTGARTSLKFQWIKHKEFTMPLTSLKEPLVTVLGGKRYTNIALNQNSEIRWRLKNPKMIEAGIEPKCYNNILLTVFPKSIDIEENLEKCKRTWIETCYPKGPVPLYMTENGTVLKKEEIVGDIKVDYQNPYLGYTAILPFLSKSQFEQVRMTQRKVKERFLKDLTTQVICSTHPEKGKAILDKASRNVWKSHLNYALREDDS</sequence>
<evidence type="ECO:0000256" key="1">
    <source>
        <dbReference type="SAM" id="Coils"/>
    </source>
</evidence>
<protein>
    <recommendedName>
        <fullName evidence="2">DWNN domain-containing protein</fullName>
    </recommendedName>
</protein>
<dbReference type="Proteomes" id="UP000244811">
    <property type="component" value="Chromosome 1"/>
</dbReference>
<reference evidence="3" key="1">
    <citation type="submission" date="2022-07" db="EMBL/GenBank/DDBJ databases">
        <title>Evaluation of T. orientalis genome assembly methods using nanopore sequencing and analysis of variation between genomes.</title>
        <authorList>
            <person name="Yam J."/>
            <person name="Micallef M.L."/>
            <person name="Liu M."/>
            <person name="Djordjevic S.P."/>
            <person name="Bogema D.R."/>
            <person name="Jenkins C."/>
        </authorList>
    </citation>
    <scope>NUCLEOTIDE SEQUENCE</scope>
    <source>
        <strain evidence="3">Goon Nure</strain>
    </source>
</reference>
<dbReference type="InterPro" id="IPR013083">
    <property type="entry name" value="Znf_RING/FYVE/PHD"/>
</dbReference>
<name>A0A976MA45_THEOR</name>
<accession>A0A976MA45</accession>
<dbReference type="AlphaFoldDB" id="A0A976MA45"/>
<feature type="domain" description="DWNN" evidence="2">
    <location>
        <begin position="8"/>
        <end position="89"/>
    </location>
</feature>
<evidence type="ECO:0000259" key="2">
    <source>
        <dbReference type="SMART" id="SM01180"/>
    </source>
</evidence>